<dbReference type="EMBL" id="JAPFFI010000004">
    <property type="protein sequence ID" value="KAJ6396122.1"/>
    <property type="molecule type" value="Genomic_DNA"/>
</dbReference>
<feature type="region of interest" description="Disordered" evidence="1">
    <location>
        <begin position="301"/>
        <end position="343"/>
    </location>
</feature>
<feature type="compositionally biased region" description="Basic and acidic residues" evidence="1">
    <location>
        <begin position="329"/>
        <end position="343"/>
    </location>
</feature>
<proteinExistence type="predicted"/>
<evidence type="ECO:0000313" key="3">
    <source>
        <dbReference type="Proteomes" id="UP001141253"/>
    </source>
</evidence>
<reference evidence="2" key="1">
    <citation type="submission" date="2022-10" db="EMBL/GenBank/DDBJ databases">
        <authorList>
            <person name="Hyden B.L."/>
            <person name="Feng K."/>
            <person name="Yates T."/>
            <person name="Jawdy S."/>
            <person name="Smart L.B."/>
            <person name="Muchero W."/>
        </authorList>
    </citation>
    <scope>NUCLEOTIDE SEQUENCE</scope>
    <source>
        <tissue evidence="2">Shoot tip</tissue>
    </source>
</reference>
<evidence type="ECO:0000256" key="1">
    <source>
        <dbReference type="SAM" id="MobiDB-lite"/>
    </source>
</evidence>
<dbReference type="InterPro" id="IPR044218">
    <property type="entry name" value="SWEETIE"/>
</dbReference>
<sequence length="343" mass="37584">MIFSASEDDSSQEVSDIRTNAVRLVSSLAQIPSSAVCFKDVLLSMPVSHKQQLQGVIRASVAQHQNASPMKTMASLEIKLPVPKDSQTSSTSTLPIEGSRQKSSPPSSPVHFDQDSMEDDQEDEDDWDAFQSFPVSTDAAGTVSKAESAAEKPDLVEKSISEREFQDLPTSKSVNSESDMSNAELQEVISNDLGHDIKPEPYNEELEGVTSNHKNIKKSTDLSEAPSHKDEEGAVSSQENIETSPDLKVMENTEGSIQVDIMEDYAQTTHSPRNSIDHQLQVSPDDFQRVEVKEQVEENIVQSHDKLKVPPDQQNVVPGSSDALPAELLSEHETEGEAERNAC</sequence>
<feature type="compositionally biased region" description="Basic and acidic residues" evidence="1">
    <location>
        <begin position="148"/>
        <end position="166"/>
    </location>
</feature>
<dbReference type="Proteomes" id="UP001141253">
    <property type="component" value="Chromosome 4"/>
</dbReference>
<feature type="compositionally biased region" description="Acidic residues" evidence="1">
    <location>
        <begin position="115"/>
        <end position="128"/>
    </location>
</feature>
<protein>
    <submittedName>
        <fullName evidence="2">Uncharacterized protein</fullName>
    </submittedName>
</protein>
<organism evidence="2 3">
    <name type="scientific">Salix suchowensis</name>
    <dbReference type="NCBI Taxonomy" id="1278906"/>
    <lineage>
        <taxon>Eukaryota</taxon>
        <taxon>Viridiplantae</taxon>
        <taxon>Streptophyta</taxon>
        <taxon>Embryophyta</taxon>
        <taxon>Tracheophyta</taxon>
        <taxon>Spermatophyta</taxon>
        <taxon>Magnoliopsida</taxon>
        <taxon>eudicotyledons</taxon>
        <taxon>Gunneridae</taxon>
        <taxon>Pentapetalae</taxon>
        <taxon>rosids</taxon>
        <taxon>fabids</taxon>
        <taxon>Malpighiales</taxon>
        <taxon>Salicaceae</taxon>
        <taxon>Saliceae</taxon>
        <taxon>Salix</taxon>
    </lineage>
</organism>
<accession>A0ABQ9C921</accession>
<dbReference type="PANTHER" id="PTHR46975:SF2">
    <property type="entry name" value="PROTEIN SWEETIE"/>
    <property type="match status" value="1"/>
</dbReference>
<dbReference type="PANTHER" id="PTHR46975">
    <property type="entry name" value="PROTEIN SWEETIE"/>
    <property type="match status" value="1"/>
</dbReference>
<feature type="compositionally biased region" description="Polar residues" evidence="1">
    <location>
        <begin position="85"/>
        <end position="94"/>
    </location>
</feature>
<name>A0ABQ9C921_9ROSI</name>
<reference evidence="2" key="2">
    <citation type="journal article" date="2023" name="Int. J. Mol. Sci.">
        <title>De Novo Assembly and Annotation of 11 Diverse Shrub Willow (Salix) Genomes Reveals Novel Gene Organization in Sex-Linked Regions.</title>
        <authorList>
            <person name="Hyden B."/>
            <person name="Feng K."/>
            <person name="Yates T.B."/>
            <person name="Jawdy S."/>
            <person name="Cereghino C."/>
            <person name="Smart L.B."/>
            <person name="Muchero W."/>
        </authorList>
    </citation>
    <scope>NUCLEOTIDE SEQUENCE</scope>
    <source>
        <tissue evidence="2">Shoot tip</tissue>
    </source>
</reference>
<comment type="caution">
    <text evidence="2">The sequence shown here is derived from an EMBL/GenBank/DDBJ whole genome shotgun (WGS) entry which is preliminary data.</text>
</comment>
<feature type="compositionally biased region" description="Polar residues" evidence="1">
    <location>
        <begin position="168"/>
        <end position="184"/>
    </location>
</feature>
<gene>
    <name evidence="2" type="ORF">OIU77_021203</name>
</gene>
<feature type="compositionally biased region" description="Basic and acidic residues" evidence="1">
    <location>
        <begin position="218"/>
        <end position="232"/>
    </location>
</feature>
<feature type="region of interest" description="Disordered" evidence="1">
    <location>
        <begin position="80"/>
        <end position="248"/>
    </location>
</feature>
<keyword evidence="3" id="KW-1185">Reference proteome</keyword>
<evidence type="ECO:0000313" key="2">
    <source>
        <dbReference type="EMBL" id="KAJ6396122.1"/>
    </source>
</evidence>